<dbReference type="EMBL" id="QYTW02000001">
    <property type="protein sequence ID" value="RST61466.1"/>
    <property type="molecule type" value="Genomic_DNA"/>
</dbReference>
<protein>
    <submittedName>
        <fullName evidence="10 11">Cytochrome c</fullName>
    </submittedName>
</protein>
<dbReference type="GO" id="GO:0009055">
    <property type="term" value="F:electron transfer activity"/>
    <property type="evidence" value="ECO:0007669"/>
    <property type="project" value="InterPro"/>
</dbReference>
<dbReference type="SUPFAM" id="SSF46626">
    <property type="entry name" value="Cytochrome c"/>
    <property type="match status" value="1"/>
</dbReference>
<reference evidence="11 12" key="1">
    <citation type="submission" date="2018-12" db="EMBL/GenBank/DDBJ databases">
        <authorList>
            <person name="Sun L."/>
            <person name="Chen Z."/>
        </authorList>
    </citation>
    <scope>NUCLEOTIDE SEQUENCE [LARGE SCALE GENOMIC DNA]</scope>
    <source>
        <strain evidence="11 12">LMG 29736</strain>
    </source>
</reference>
<evidence type="ECO:0000256" key="2">
    <source>
        <dbReference type="ARBA" id="ARBA00022617"/>
    </source>
</evidence>
<feature type="binding site" description="axial binding residue" evidence="7">
    <location>
        <position position="63"/>
    </location>
    <ligand>
        <name>heme c</name>
        <dbReference type="ChEBI" id="CHEBI:61717"/>
    </ligand>
    <ligandPart>
        <name>Fe</name>
        <dbReference type="ChEBI" id="CHEBI:18248"/>
    </ligandPart>
</feature>
<keyword evidence="8" id="KW-0812">Transmembrane</keyword>
<dbReference type="AlphaFoldDB" id="A0A429XDC3"/>
<dbReference type="InterPro" id="IPR036909">
    <property type="entry name" value="Cyt_c-like_dom_sf"/>
</dbReference>
<dbReference type="InterPro" id="IPR012218">
    <property type="entry name" value="Cyt_c_BACSU-c550-type"/>
</dbReference>
<keyword evidence="13" id="KW-1185">Reference proteome</keyword>
<dbReference type="GO" id="GO:0020037">
    <property type="term" value="F:heme binding"/>
    <property type="evidence" value="ECO:0007669"/>
    <property type="project" value="InterPro"/>
</dbReference>
<dbReference type="Proteomes" id="UP000680670">
    <property type="component" value="Unassembled WGS sequence"/>
</dbReference>
<feature type="binding site" description="axial binding residue" evidence="7">
    <location>
        <position position="97"/>
    </location>
    <ligand>
        <name>heme c</name>
        <dbReference type="ChEBI" id="CHEBI:61717"/>
    </ligand>
    <ligandPart>
        <name>Fe</name>
        <dbReference type="ChEBI" id="CHEBI:18248"/>
    </ligandPart>
</feature>
<keyword evidence="2 6" id="KW-0349">Heme</keyword>
<evidence type="ECO:0000313" key="12">
    <source>
        <dbReference type="Proteomes" id="UP000287296"/>
    </source>
</evidence>
<dbReference type="GO" id="GO:0005506">
    <property type="term" value="F:iron ion binding"/>
    <property type="evidence" value="ECO:0007669"/>
    <property type="project" value="InterPro"/>
</dbReference>
<evidence type="ECO:0000256" key="5">
    <source>
        <dbReference type="ARBA" id="ARBA00023004"/>
    </source>
</evidence>
<organism evidence="11 12">
    <name type="scientific">Siminovitchia terrae</name>
    <name type="common">Bacillus terrae</name>
    <dbReference type="NCBI Taxonomy" id="1914933"/>
    <lineage>
        <taxon>Bacteria</taxon>
        <taxon>Bacillati</taxon>
        <taxon>Bacillota</taxon>
        <taxon>Bacilli</taxon>
        <taxon>Bacillales</taxon>
        <taxon>Bacillaceae</taxon>
        <taxon>Siminovitchia</taxon>
    </lineage>
</organism>
<dbReference type="PIRSF" id="PIRSF000025">
    <property type="entry name" value="Cytc_Bsub_c550"/>
    <property type="match status" value="1"/>
</dbReference>
<evidence type="ECO:0000259" key="9">
    <source>
        <dbReference type="PROSITE" id="PS51007"/>
    </source>
</evidence>
<evidence type="ECO:0000256" key="4">
    <source>
        <dbReference type="ARBA" id="ARBA00022982"/>
    </source>
</evidence>
<feature type="transmembrane region" description="Helical" evidence="8">
    <location>
        <begin position="6"/>
        <end position="25"/>
    </location>
</feature>
<keyword evidence="8" id="KW-1133">Transmembrane helix</keyword>
<comment type="caution">
    <text evidence="11">The sequence shown here is derived from an EMBL/GenBank/DDBJ whole genome shotgun (WGS) entry which is preliminary data.</text>
</comment>
<dbReference type="PROSITE" id="PS51007">
    <property type="entry name" value="CYTC"/>
    <property type="match status" value="1"/>
</dbReference>
<name>A0A429XDC3_SIMTE</name>
<evidence type="ECO:0000313" key="13">
    <source>
        <dbReference type="Proteomes" id="UP000680670"/>
    </source>
</evidence>
<gene>
    <name evidence="10" type="primary">cccA</name>
    <name evidence="11" type="ORF">D5F11_000830</name>
    <name evidence="10" type="ORF">J6TS1_22040</name>
</gene>
<dbReference type="Gene3D" id="1.10.760.10">
    <property type="entry name" value="Cytochrome c-like domain"/>
    <property type="match status" value="1"/>
</dbReference>
<dbReference type="RefSeq" id="WP_120114948.1">
    <property type="nucleotide sequence ID" value="NZ_BORI01000002.1"/>
</dbReference>
<keyword evidence="5 7" id="KW-0408">Iron</keyword>
<evidence type="ECO:0000256" key="7">
    <source>
        <dbReference type="PIRSR" id="PIRSR000025-2"/>
    </source>
</evidence>
<dbReference type="NCBIfam" id="NF045773">
    <property type="entry name" value="cytochro_C550"/>
    <property type="match status" value="1"/>
</dbReference>
<sequence length="118" mass="12676">MKRNPLVPYYLIMVLGLVLVFFLGIKGIGDAKEIAKEKEGGDQEQAEEFDPEQYAQGTCISCHGENLEGSGSIPSLHGTGLSKDEIADILTNGKGNMPAGLVPADNIDQMAEWLADLK</sequence>
<keyword evidence="4" id="KW-0249">Electron transport</keyword>
<dbReference type="GO" id="GO:0016020">
    <property type="term" value="C:membrane"/>
    <property type="evidence" value="ECO:0007669"/>
    <property type="project" value="InterPro"/>
</dbReference>
<keyword evidence="1" id="KW-0813">Transport</keyword>
<evidence type="ECO:0000256" key="1">
    <source>
        <dbReference type="ARBA" id="ARBA00022448"/>
    </source>
</evidence>
<keyword evidence="8" id="KW-0472">Membrane</keyword>
<dbReference type="InterPro" id="IPR051811">
    <property type="entry name" value="Cytochrome_c550/c551-like"/>
</dbReference>
<evidence type="ECO:0000313" key="10">
    <source>
        <dbReference type="EMBL" id="GIN96334.1"/>
    </source>
</evidence>
<evidence type="ECO:0000256" key="6">
    <source>
        <dbReference type="PIRSR" id="PIRSR000025-1"/>
    </source>
</evidence>
<dbReference type="Pfam" id="PF13442">
    <property type="entry name" value="Cytochrome_CBB3"/>
    <property type="match status" value="1"/>
</dbReference>
<feature type="domain" description="Cytochrome c" evidence="9">
    <location>
        <begin position="41"/>
        <end position="118"/>
    </location>
</feature>
<reference evidence="10 13" key="2">
    <citation type="submission" date="2021-03" db="EMBL/GenBank/DDBJ databases">
        <title>Antimicrobial resistance genes in bacteria isolated from Japanese honey, and their potential for conferring macrolide and lincosamide resistance in the American foulbrood pathogen Paenibacillus larvae.</title>
        <authorList>
            <person name="Okamoto M."/>
            <person name="Kumagai M."/>
            <person name="Kanamori H."/>
            <person name="Takamatsu D."/>
        </authorList>
    </citation>
    <scope>NUCLEOTIDE SEQUENCE [LARGE SCALE GENOMIC DNA]</scope>
    <source>
        <strain evidence="10 13">J6TS1</strain>
    </source>
</reference>
<dbReference type="InterPro" id="IPR009056">
    <property type="entry name" value="Cyt_c-like_dom"/>
</dbReference>
<comment type="PTM">
    <text evidence="6">Binds 1 heme c group covalently per subunit.</text>
</comment>
<dbReference type="OrthoDB" id="7933886at2"/>
<feature type="binding site" description="covalent" evidence="6">
    <location>
        <position position="59"/>
    </location>
    <ligand>
        <name>heme c</name>
        <dbReference type="ChEBI" id="CHEBI:61717"/>
    </ligand>
</feature>
<dbReference type="EMBL" id="BORJ01000005">
    <property type="protein sequence ID" value="GIN96334.1"/>
    <property type="molecule type" value="Genomic_DNA"/>
</dbReference>
<keyword evidence="3 7" id="KW-0479">Metal-binding</keyword>
<proteinExistence type="predicted"/>
<evidence type="ECO:0000256" key="3">
    <source>
        <dbReference type="ARBA" id="ARBA00022723"/>
    </source>
</evidence>
<dbReference type="InterPro" id="IPR054780">
    <property type="entry name" value="Cytochro_C550_firm"/>
</dbReference>
<feature type="binding site" description="covalent" evidence="6">
    <location>
        <position position="62"/>
    </location>
    <ligand>
        <name>heme c</name>
        <dbReference type="ChEBI" id="CHEBI:61717"/>
    </ligand>
</feature>
<dbReference type="PANTHER" id="PTHR37823">
    <property type="entry name" value="CYTOCHROME C-553-LIKE"/>
    <property type="match status" value="1"/>
</dbReference>
<dbReference type="PANTHER" id="PTHR37823:SF2">
    <property type="entry name" value="CYTOCHROME C-550"/>
    <property type="match status" value="1"/>
</dbReference>
<evidence type="ECO:0000256" key="8">
    <source>
        <dbReference type="SAM" id="Phobius"/>
    </source>
</evidence>
<evidence type="ECO:0000313" key="11">
    <source>
        <dbReference type="EMBL" id="RST61466.1"/>
    </source>
</evidence>
<dbReference type="Proteomes" id="UP000287296">
    <property type="component" value="Unassembled WGS sequence"/>
</dbReference>
<accession>A0A429XDC3</accession>